<name>A0A7J7RTL8_PIPKU</name>
<sequence length="135" mass="14173">MGAFVVQQASTSVSPGMKAACLTSALKNASPVRQRPLDSSAGFPWLQQTFEVAVPSVSCSRHLWASVLHVAPSASVFSRRLPRAGGQTFPLAEPPQFSGKPLRNSFSPHQFGSVGRASACGLKGPQFDSGQGHVP</sequence>
<proteinExistence type="predicted"/>
<organism evidence="2 3">
    <name type="scientific">Pipistrellus kuhlii</name>
    <name type="common">Kuhl's pipistrelle</name>
    <dbReference type="NCBI Taxonomy" id="59472"/>
    <lineage>
        <taxon>Eukaryota</taxon>
        <taxon>Metazoa</taxon>
        <taxon>Chordata</taxon>
        <taxon>Craniata</taxon>
        <taxon>Vertebrata</taxon>
        <taxon>Euteleostomi</taxon>
        <taxon>Mammalia</taxon>
        <taxon>Eutheria</taxon>
        <taxon>Laurasiatheria</taxon>
        <taxon>Chiroptera</taxon>
        <taxon>Yangochiroptera</taxon>
        <taxon>Vespertilionidae</taxon>
        <taxon>Pipistrellus</taxon>
    </lineage>
</organism>
<accession>A0A7J7RTL8</accession>
<protein>
    <submittedName>
        <fullName evidence="2">Uncharacterized protein</fullName>
    </submittedName>
</protein>
<dbReference type="EMBL" id="JACAGB010000061">
    <property type="protein sequence ID" value="KAF6279305.1"/>
    <property type="molecule type" value="Genomic_DNA"/>
</dbReference>
<dbReference type="AlphaFoldDB" id="A0A7J7RTL8"/>
<evidence type="ECO:0000313" key="3">
    <source>
        <dbReference type="Proteomes" id="UP000558488"/>
    </source>
</evidence>
<reference evidence="2 3" key="1">
    <citation type="journal article" date="2020" name="Nature">
        <title>Six reference-quality genomes reveal evolution of bat adaptations.</title>
        <authorList>
            <person name="Jebb D."/>
            <person name="Huang Z."/>
            <person name="Pippel M."/>
            <person name="Hughes G.M."/>
            <person name="Lavrichenko K."/>
            <person name="Devanna P."/>
            <person name="Winkler S."/>
            <person name="Jermiin L.S."/>
            <person name="Skirmuntt E.C."/>
            <person name="Katzourakis A."/>
            <person name="Burkitt-Gray L."/>
            <person name="Ray D.A."/>
            <person name="Sullivan K.A.M."/>
            <person name="Roscito J.G."/>
            <person name="Kirilenko B.M."/>
            <person name="Davalos L.M."/>
            <person name="Corthals A.P."/>
            <person name="Power M.L."/>
            <person name="Jones G."/>
            <person name="Ransome R.D."/>
            <person name="Dechmann D.K.N."/>
            <person name="Locatelli A.G."/>
            <person name="Puechmaille S.J."/>
            <person name="Fedrigo O."/>
            <person name="Jarvis E.D."/>
            <person name="Hiller M."/>
            <person name="Vernes S.C."/>
            <person name="Myers E.W."/>
            <person name="Teeling E.C."/>
        </authorList>
    </citation>
    <scope>NUCLEOTIDE SEQUENCE [LARGE SCALE GENOMIC DNA]</scope>
    <source>
        <strain evidence="2">MPipKuh1</strain>
        <tissue evidence="2">Flight muscle</tissue>
    </source>
</reference>
<keyword evidence="3" id="KW-1185">Reference proteome</keyword>
<feature type="region of interest" description="Disordered" evidence="1">
    <location>
        <begin position="88"/>
        <end position="107"/>
    </location>
</feature>
<evidence type="ECO:0000256" key="1">
    <source>
        <dbReference type="SAM" id="MobiDB-lite"/>
    </source>
</evidence>
<evidence type="ECO:0000313" key="2">
    <source>
        <dbReference type="EMBL" id="KAF6279305.1"/>
    </source>
</evidence>
<gene>
    <name evidence="2" type="ORF">mPipKuh1_010371</name>
</gene>
<dbReference type="Proteomes" id="UP000558488">
    <property type="component" value="Unassembled WGS sequence"/>
</dbReference>
<comment type="caution">
    <text evidence="2">The sequence shown here is derived from an EMBL/GenBank/DDBJ whole genome shotgun (WGS) entry which is preliminary data.</text>
</comment>